<name>A0ABQ3VBI8_9CHLR</name>
<keyword evidence="2" id="KW-1185">Reference proteome</keyword>
<comment type="caution">
    <text evidence="1">The sequence shown here is derived from an EMBL/GenBank/DDBJ whole genome shotgun (WGS) entry which is preliminary data.</text>
</comment>
<organism evidence="1 2">
    <name type="scientific">Dictyobacter formicarum</name>
    <dbReference type="NCBI Taxonomy" id="2778368"/>
    <lineage>
        <taxon>Bacteria</taxon>
        <taxon>Bacillati</taxon>
        <taxon>Chloroflexota</taxon>
        <taxon>Ktedonobacteria</taxon>
        <taxon>Ktedonobacterales</taxon>
        <taxon>Dictyobacteraceae</taxon>
        <taxon>Dictyobacter</taxon>
    </lineage>
</organism>
<sequence>MEGLPDRQAADAVRGRIDLKYALSLELSDPGFDFTILSDFRARLVQGEAEHLLLDAMLALFKERGWLKQRQQQRTDSTHILAKIRAINRLMCVGEAMRFALNSLAVVAGDWLLTHAEEDWVYRYGHRIEERRLPSSQHERQELAETIGRDGALLLGVIFEPTAPPLLREIPAITILRQIWVQNYWYEDGQLRWRSNENIPPSILYIGSPYDCQAHYSKKRSTTWVGYVRRVGADEIPALCRRG</sequence>
<evidence type="ECO:0000313" key="2">
    <source>
        <dbReference type="Proteomes" id="UP000635565"/>
    </source>
</evidence>
<protein>
    <recommendedName>
        <fullName evidence="3">Transposase InsH N-terminal domain-containing protein</fullName>
    </recommendedName>
</protein>
<reference evidence="1 2" key="1">
    <citation type="journal article" date="2021" name="Int. J. Syst. Evol. Microbiol.">
        <title>Reticulibacter mediterranei gen. nov., sp. nov., within the new family Reticulibacteraceae fam. nov., and Ktedonospora formicarum gen. nov., sp. nov., Ktedonobacter robiniae sp. nov., Dictyobacter formicarum sp. nov. and Dictyobacter arantiisoli sp. nov., belonging to the class Ktedonobacteria.</title>
        <authorList>
            <person name="Yabe S."/>
            <person name="Zheng Y."/>
            <person name="Wang C.M."/>
            <person name="Sakai Y."/>
            <person name="Abe K."/>
            <person name="Yokota A."/>
            <person name="Donadio S."/>
            <person name="Cavaletti L."/>
            <person name="Monciardini P."/>
        </authorList>
    </citation>
    <scope>NUCLEOTIDE SEQUENCE [LARGE SCALE GENOMIC DNA]</scope>
    <source>
        <strain evidence="1 2">SOSP1-9</strain>
    </source>
</reference>
<evidence type="ECO:0008006" key="3">
    <source>
        <dbReference type="Google" id="ProtNLM"/>
    </source>
</evidence>
<evidence type="ECO:0000313" key="1">
    <source>
        <dbReference type="EMBL" id="GHO82576.1"/>
    </source>
</evidence>
<dbReference type="EMBL" id="BNJJ01000002">
    <property type="protein sequence ID" value="GHO82576.1"/>
    <property type="molecule type" value="Genomic_DNA"/>
</dbReference>
<dbReference type="Proteomes" id="UP000635565">
    <property type="component" value="Unassembled WGS sequence"/>
</dbReference>
<gene>
    <name evidence="1" type="ORF">KSZ_05820</name>
</gene>
<accession>A0ABQ3VBI8</accession>
<proteinExistence type="predicted"/>